<protein>
    <submittedName>
        <fullName evidence="9">Transcriptional regulatory protein FixJ</fullName>
    </submittedName>
    <submittedName>
        <fullName evidence="10">Two-component system response regulator FixJ</fullName>
    </submittedName>
</protein>
<evidence type="ECO:0000313" key="11">
    <source>
        <dbReference type="Proteomes" id="UP001144397"/>
    </source>
</evidence>
<dbReference type="Proteomes" id="UP001144397">
    <property type="component" value="Unassembled WGS sequence"/>
</dbReference>
<dbReference type="RefSeq" id="WP_281805006.1">
    <property type="nucleotide sequence ID" value="NZ_BSDO01000001.1"/>
</dbReference>
<dbReference type="InterPro" id="IPR011006">
    <property type="entry name" value="CheY-like_superfamily"/>
</dbReference>
<evidence type="ECO:0000313" key="12">
    <source>
        <dbReference type="Proteomes" id="UP001245370"/>
    </source>
</evidence>
<dbReference type="CDD" id="cd17537">
    <property type="entry name" value="REC_FixJ"/>
    <property type="match status" value="1"/>
</dbReference>
<evidence type="ECO:0000259" key="7">
    <source>
        <dbReference type="PROSITE" id="PS50043"/>
    </source>
</evidence>
<feature type="domain" description="Response regulatory" evidence="8">
    <location>
        <begin position="8"/>
        <end position="125"/>
    </location>
</feature>
<dbReference type="PROSITE" id="PS50043">
    <property type="entry name" value="HTH_LUXR_2"/>
    <property type="match status" value="1"/>
</dbReference>
<evidence type="ECO:0000313" key="10">
    <source>
        <dbReference type="EMBL" id="MDR6333510.1"/>
    </source>
</evidence>
<gene>
    <name evidence="9" type="primary">fixJ</name>
    <name evidence="10" type="ORF">GGQ86_001980</name>
    <name evidence="9" type="ORF">XFLAVUS301_04120</name>
</gene>
<evidence type="ECO:0000256" key="2">
    <source>
        <dbReference type="ARBA" id="ARBA00023012"/>
    </source>
</evidence>
<dbReference type="InterPro" id="IPR000792">
    <property type="entry name" value="Tscrpt_reg_LuxR_C"/>
</dbReference>
<dbReference type="SUPFAM" id="SSF46894">
    <property type="entry name" value="C-terminal effector domain of the bipartite response regulators"/>
    <property type="match status" value="1"/>
</dbReference>
<dbReference type="NCBIfam" id="NF006900">
    <property type="entry name" value="PRK09390.1"/>
    <property type="match status" value="1"/>
</dbReference>
<dbReference type="SMART" id="SM00448">
    <property type="entry name" value="REC"/>
    <property type="match status" value="1"/>
</dbReference>
<dbReference type="GO" id="GO:0003677">
    <property type="term" value="F:DNA binding"/>
    <property type="evidence" value="ECO:0007669"/>
    <property type="project" value="UniProtKB-KW"/>
</dbReference>
<dbReference type="PANTHER" id="PTHR44688">
    <property type="entry name" value="DNA-BINDING TRANSCRIPTIONAL ACTIVATOR DEVR_DOSR"/>
    <property type="match status" value="1"/>
</dbReference>
<keyword evidence="1 6" id="KW-0597">Phosphoprotein</keyword>
<dbReference type="GO" id="GO:0000160">
    <property type="term" value="P:phosphorelay signal transduction system"/>
    <property type="evidence" value="ECO:0007669"/>
    <property type="project" value="UniProtKB-KW"/>
</dbReference>
<dbReference type="GO" id="GO:0006355">
    <property type="term" value="P:regulation of DNA-templated transcription"/>
    <property type="evidence" value="ECO:0007669"/>
    <property type="project" value="InterPro"/>
</dbReference>
<dbReference type="CDD" id="cd06170">
    <property type="entry name" value="LuxR_C_like"/>
    <property type="match status" value="1"/>
</dbReference>
<name>A0A9W6CMX1_XANFL</name>
<comment type="caution">
    <text evidence="9">The sequence shown here is derived from an EMBL/GenBank/DDBJ whole genome shotgun (WGS) entry which is preliminary data.</text>
</comment>
<reference evidence="10 12" key="2">
    <citation type="submission" date="2023-07" db="EMBL/GenBank/DDBJ databases">
        <title>Genomic Encyclopedia of Type Strains, Phase IV (KMG-IV): sequencing the most valuable type-strain genomes for metagenomic binning, comparative biology and taxonomic classification.</title>
        <authorList>
            <person name="Goeker M."/>
        </authorList>
    </citation>
    <scope>NUCLEOTIDE SEQUENCE [LARGE SCALE GENOMIC DNA]</scope>
    <source>
        <strain evidence="10 12">DSM 338</strain>
    </source>
</reference>
<dbReference type="PROSITE" id="PS00622">
    <property type="entry name" value="HTH_LUXR_1"/>
    <property type="match status" value="1"/>
</dbReference>
<feature type="domain" description="HTH luxR-type" evidence="7">
    <location>
        <begin position="141"/>
        <end position="206"/>
    </location>
</feature>
<dbReference type="PANTHER" id="PTHR44688:SF16">
    <property type="entry name" value="DNA-BINDING TRANSCRIPTIONAL ACTIVATOR DEVR_DOSR"/>
    <property type="match status" value="1"/>
</dbReference>
<evidence type="ECO:0000313" key="9">
    <source>
        <dbReference type="EMBL" id="GLI20738.1"/>
    </source>
</evidence>
<feature type="modified residue" description="4-aspartylphosphate" evidence="6">
    <location>
        <position position="60"/>
    </location>
</feature>
<dbReference type="FunFam" id="3.40.50.2300:FF:000018">
    <property type="entry name" value="DNA-binding transcriptional regulator NtrC"/>
    <property type="match status" value="1"/>
</dbReference>
<accession>A0A9W6CMX1</accession>
<keyword evidence="12" id="KW-1185">Reference proteome</keyword>
<dbReference type="Proteomes" id="UP001245370">
    <property type="component" value="Unassembled WGS sequence"/>
</dbReference>
<evidence type="ECO:0000256" key="1">
    <source>
        <dbReference type="ARBA" id="ARBA00022553"/>
    </source>
</evidence>
<dbReference type="SUPFAM" id="SSF52172">
    <property type="entry name" value="CheY-like"/>
    <property type="match status" value="1"/>
</dbReference>
<dbReference type="Gene3D" id="1.10.10.10">
    <property type="entry name" value="Winged helix-like DNA-binding domain superfamily/Winged helix DNA-binding domain"/>
    <property type="match status" value="1"/>
</dbReference>
<dbReference type="Gene3D" id="3.40.50.2300">
    <property type="match status" value="1"/>
</dbReference>
<dbReference type="PRINTS" id="PR00038">
    <property type="entry name" value="HTHLUXR"/>
</dbReference>
<keyword evidence="4" id="KW-0238">DNA-binding</keyword>
<dbReference type="AlphaFoldDB" id="A0A9W6CMX1"/>
<sequence>MIEQETAVIHVIDDDDAVRESLAFLLSTAGHVVHEHASARLFVEAGLPAADPATSCIITDVRMPGMTGIDLLQHLKDKGSSVPVIVMTGHGDVPLAVEAMKLGAADFLEKPFDDVAILDTVKSALDRRQKTSKHDAMREQVVDRIGGLSQRERQVLECLVAGQANKTIAYELGISPRTVEVYRANVMTKMKAQSLSELVRMALLAGIAPRPT</sequence>
<dbReference type="Pfam" id="PF00072">
    <property type="entry name" value="Response_reg"/>
    <property type="match status" value="1"/>
</dbReference>
<dbReference type="GeneID" id="95761205"/>
<dbReference type="SMART" id="SM00421">
    <property type="entry name" value="HTH_LUXR"/>
    <property type="match status" value="1"/>
</dbReference>
<dbReference type="EMBL" id="JAVDPY010000003">
    <property type="protein sequence ID" value="MDR6333510.1"/>
    <property type="molecule type" value="Genomic_DNA"/>
</dbReference>
<organism evidence="9 11">
    <name type="scientific">Xanthobacter flavus</name>
    <dbReference type="NCBI Taxonomy" id="281"/>
    <lineage>
        <taxon>Bacteria</taxon>
        <taxon>Pseudomonadati</taxon>
        <taxon>Pseudomonadota</taxon>
        <taxon>Alphaproteobacteria</taxon>
        <taxon>Hyphomicrobiales</taxon>
        <taxon>Xanthobacteraceae</taxon>
        <taxon>Xanthobacter</taxon>
    </lineage>
</organism>
<proteinExistence type="predicted"/>
<keyword evidence="3" id="KW-0805">Transcription regulation</keyword>
<dbReference type="InterPro" id="IPR036388">
    <property type="entry name" value="WH-like_DNA-bd_sf"/>
</dbReference>
<evidence type="ECO:0000256" key="5">
    <source>
        <dbReference type="ARBA" id="ARBA00023163"/>
    </source>
</evidence>
<evidence type="ECO:0000256" key="6">
    <source>
        <dbReference type="PROSITE-ProRule" id="PRU00169"/>
    </source>
</evidence>
<keyword evidence="2" id="KW-0902">Two-component regulatory system</keyword>
<evidence type="ECO:0000256" key="3">
    <source>
        <dbReference type="ARBA" id="ARBA00023015"/>
    </source>
</evidence>
<dbReference type="PROSITE" id="PS50110">
    <property type="entry name" value="RESPONSE_REGULATORY"/>
    <property type="match status" value="1"/>
</dbReference>
<reference evidence="9" key="1">
    <citation type="submission" date="2022-12" db="EMBL/GenBank/DDBJ databases">
        <title>Reference genome sequencing for broad-spectrum identification of bacterial and archaeal isolates by mass spectrometry.</title>
        <authorList>
            <person name="Sekiguchi Y."/>
            <person name="Tourlousse D.M."/>
        </authorList>
    </citation>
    <scope>NUCLEOTIDE SEQUENCE</scope>
    <source>
        <strain evidence="9">301</strain>
    </source>
</reference>
<keyword evidence="5" id="KW-0804">Transcription</keyword>
<dbReference type="InterPro" id="IPR001789">
    <property type="entry name" value="Sig_transdc_resp-reg_receiver"/>
</dbReference>
<dbReference type="EMBL" id="BSDO01000001">
    <property type="protein sequence ID" value="GLI20738.1"/>
    <property type="molecule type" value="Genomic_DNA"/>
</dbReference>
<evidence type="ECO:0000259" key="8">
    <source>
        <dbReference type="PROSITE" id="PS50110"/>
    </source>
</evidence>
<dbReference type="InterPro" id="IPR016032">
    <property type="entry name" value="Sig_transdc_resp-reg_C-effctor"/>
</dbReference>
<evidence type="ECO:0000256" key="4">
    <source>
        <dbReference type="ARBA" id="ARBA00023125"/>
    </source>
</evidence>
<dbReference type="Pfam" id="PF00196">
    <property type="entry name" value="GerE"/>
    <property type="match status" value="1"/>
</dbReference>